<sequence>MDSSPAAVDSSCGRPPKSPATWAKVVAASSEDPAPRKRADSSVDNIGPGPQPLRGMSGFPAQQQAQARNATLASARLPNGKIGNAANWNFGLPMGGAPGLQNNQQRNMGNMGSFAQSLGGSQPATPLDLSEFPSLSGAPPQSQSQNPGQAVWANASQRATQQTPVQRQQPPSSQAPSRPSQTPSHLPQQQSHPSHEDLFPSGAQFANRLDDFRNGGRGISGQLGASSQPQTGNIEEFPPLGRNIHGDLGQERRESLLQNAGFGNYASNIAFSGVNQTQSAQTRNMMAASMNGQETARIMSPTAAGTEAMLQNAQRGEELDSSSYIGMSASRSPINQGSNGILGQDKEDLSGSITSNQRAAFTEQATQAQLQQMQQRQQQTGSSSAEGQDPAGATQSAEQPPLSQMSEIDRFGLAGLLRMIHSESPDVASLAVGQDLMTLGLDLNQPEPLHPSFASPFVSSMSTVPLEQDYSLPSCYAVANIQPLQSRIPSFSDETLFYIFYSMPRDIMQELVAEELMGRKWRYHKVERCWLTRDETYPGPVDVERGVSERGVYLWWDAASWKKIRREFILRYEDLDNRLDPNRSIARTVGFPPHAS</sequence>
<dbReference type="OrthoDB" id="25391at2759"/>
<feature type="compositionally biased region" description="Polar residues" evidence="4">
    <location>
        <begin position="327"/>
        <end position="341"/>
    </location>
</feature>
<comment type="similarity">
    <text evidence="1">Belongs to the CNOT2/3/5 family.</text>
</comment>
<dbReference type="EMBL" id="BAUL01000068">
    <property type="protein sequence ID" value="GAD93839.1"/>
    <property type="molecule type" value="Genomic_DNA"/>
</dbReference>
<accession>V5FB67</accession>
<feature type="compositionally biased region" description="Low complexity" evidence="4">
    <location>
        <begin position="157"/>
        <end position="184"/>
    </location>
</feature>
<dbReference type="GO" id="GO:0030015">
    <property type="term" value="C:CCR4-NOT core complex"/>
    <property type="evidence" value="ECO:0007669"/>
    <property type="project" value="InterPro"/>
</dbReference>
<reference evidence="7" key="1">
    <citation type="journal article" date="2014" name="Genome Announc.">
        <title>Draft genome sequence of the formaldehyde-resistant fungus Byssochlamys spectabilis No. 5 (anamorph Paecilomyces variotii No. 5) (NBRC109023).</title>
        <authorList>
            <person name="Oka T."/>
            <person name="Ekino K."/>
            <person name="Fukuda K."/>
            <person name="Nomura Y."/>
        </authorList>
    </citation>
    <scope>NUCLEOTIDE SEQUENCE [LARGE SCALE GENOMIC DNA]</scope>
    <source>
        <strain evidence="7">No. 5 / NBRC 109023</strain>
    </source>
</reference>
<dbReference type="GO" id="GO:0006355">
    <property type="term" value="P:regulation of DNA-templated transcription"/>
    <property type="evidence" value="ECO:0007669"/>
    <property type="project" value="InterPro"/>
</dbReference>
<dbReference type="Gene3D" id="2.30.30.1020">
    <property type="entry name" value="CCR4-NOT complex subunit 2/3/5, C-terminal domain"/>
    <property type="match status" value="1"/>
</dbReference>
<gene>
    <name evidence="6" type="ORF">PVAR5_2456</name>
</gene>
<evidence type="ECO:0000256" key="4">
    <source>
        <dbReference type="SAM" id="MobiDB-lite"/>
    </source>
</evidence>
<feature type="region of interest" description="Disordered" evidence="4">
    <location>
        <begin position="327"/>
        <end position="349"/>
    </location>
</feature>
<dbReference type="InParanoid" id="V5FB67"/>
<protein>
    <submittedName>
        <fullName evidence="6">NOT2 family protein</fullName>
    </submittedName>
</protein>
<feature type="region of interest" description="Disordered" evidence="4">
    <location>
        <begin position="1"/>
        <end position="246"/>
    </location>
</feature>
<dbReference type="InterPro" id="IPR038635">
    <property type="entry name" value="CCR4-NOT_su2/3/5_C_sf"/>
</dbReference>
<dbReference type="eggNOG" id="KOG2151">
    <property type="taxonomic scope" value="Eukaryota"/>
</dbReference>
<dbReference type="Pfam" id="PF04153">
    <property type="entry name" value="NOT2_3_5_C"/>
    <property type="match status" value="1"/>
</dbReference>
<dbReference type="HOGENOM" id="CLU_032319_1_0_1"/>
<feature type="compositionally biased region" description="Low complexity" evidence="4">
    <location>
        <begin position="362"/>
        <end position="380"/>
    </location>
</feature>
<feature type="compositionally biased region" description="Polar residues" evidence="4">
    <location>
        <begin position="139"/>
        <end position="148"/>
    </location>
</feature>
<name>V5FB67_BYSSN</name>
<feature type="compositionally biased region" description="Polar residues" evidence="4">
    <location>
        <begin position="60"/>
        <end position="72"/>
    </location>
</feature>
<dbReference type="AlphaFoldDB" id="V5FB67"/>
<evidence type="ECO:0000256" key="2">
    <source>
        <dbReference type="ARBA" id="ARBA00023015"/>
    </source>
</evidence>
<dbReference type="InterPro" id="IPR007282">
    <property type="entry name" value="NOT2/3/5_C"/>
</dbReference>
<dbReference type="GO" id="GO:0000289">
    <property type="term" value="P:nuclear-transcribed mRNA poly(A) tail shortening"/>
    <property type="evidence" value="ECO:0007669"/>
    <property type="project" value="UniProtKB-ARBA"/>
</dbReference>
<feature type="compositionally biased region" description="Low complexity" evidence="4">
    <location>
        <begin position="101"/>
        <end position="112"/>
    </location>
</feature>
<dbReference type="InterPro" id="IPR040168">
    <property type="entry name" value="Not2/3/5"/>
</dbReference>
<feature type="region of interest" description="Disordered" evidence="4">
    <location>
        <begin position="362"/>
        <end position="404"/>
    </location>
</feature>
<keyword evidence="2" id="KW-0805">Transcription regulation</keyword>
<evidence type="ECO:0000259" key="5">
    <source>
        <dbReference type="Pfam" id="PF04153"/>
    </source>
</evidence>
<evidence type="ECO:0000256" key="1">
    <source>
        <dbReference type="ARBA" id="ARBA00007682"/>
    </source>
</evidence>
<keyword evidence="7" id="KW-1185">Reference proteome</keyword>
<evidence type="ECO:0000256" key="3">
    <source>
        <dbReference type="ARBA" id="ARBA00023163"/>
    </source>
</evidence>
<comment type="caution">
    <text evidence="6">The sequence shown here is derived from an EMBL/GenBank/DDBJ whole genome shotgun (WGS) entry which is preliminary data.</text>
</comment>
<feature type="domain" description="NOT2/NOT3/NOT5 C-terminal" evidence="5">
    <location>
        <begin position="452"/>
        <end position="575"/>
    </location>
</feature>
<feature type="compositionally biased region" description="Polar residues" evidence="4">
    <location>
        <begin position="223"/>
        <end position="233"/>
    </location>
</feature>
<proteinExistence type="inferred from homology"/>
<dbReference type="PANTHER" id="PTHR23326">
    <property type="entry name" value="CCR4 NOT-RELATED"/>
    <property type="match status" value="1"/>
</dbReference>
<evidence type="ECO:0000313" key="6">
    <source>
        <dbReference type="EMBL" id="GAD93839.1"/>
    </source>
</evidence>
<dbReference type="FunFam" id="2.30.30.1020:FF:000007">
    <property type="entry name" value="Putative not2 family protein"/>
    <property type="match status" value="1"/>
</dbReference>
<keyword evidence="3" id="KW-0804">Transcription</keyword>
<dbReference type="Proteomes" id="UP000018001">
    <property type="component" value="Unassembled WGS sequence"/>
</dbReference>
<organism evidence="6 7">
    <name type="scientific">Byssochlamys spectabilis (strain No. 5 / NBRC 109023)</name>
    <name type="common">Paecilomyces variotii</name>
    <dbReference type="NCBI Taxonomy" id="1356009"/>
    <lineage>
        <taxon>Eukaryota</taxon>
        <taxon>Fungi</taxon>
        <taxon>Dikarya</taxon>
        <taxon>Ascomycota</taxon>
        <taxon>Pezizomycotina</taxon>
        <taxon>Eurotiomycetes</taxon>
        <taxon>Eurotiomycetidae</taxon>
        <taxon>Eurotiales</taxon>
        <taxon>Thermoascaceae</taxon>
        <taxon>Paecilomyces</taxon>
    </lineage>
</organism>
<feature type="compositionally biased region" description="Polar residues" evidence="4">
    <location>
        <begin position="113"/>
        <end position="124"/>
    </location>
</feature>
<feature type="compositionally biased region" description="Polar residues" evidence="4">
    <location>
        <begin position="393"/>
        <end position="404"/>
    </location>
</feature>
<evidence type="ECO:0000313" key="7">
    <source>
        <dbReference type="Proteomes" id="UP000018001"/>
    </source>
</evidence>